<evidence type="ECO:0000256" key="4">
    <source>
        <dbReference type="ARBA" id="ARBA00003889"/>
    </source>
</evidence>
<dbReference type="GO" id="GO:0008820">
    <property type="term" value="F:cobinamide phosphate guanylyltransferase activity"/>
    <property type="evidence" value="ECO:0007669"/>
    <property type="project" value="UniProtKB-EC"/>
</dbReference>
<dbReference type="PIRSF" id="PIRSF006135">
    <property type="entry name" value="CobU"/>
    <property type="match status" value="1"/>
</dbReference>
<dbReference type="InterPro" id="IPR027417">
    <property type="entry name" value="P-loop_NTPase"/>
</dbReference>
<evidence type="ECO:0000256" key="16">
    <source>
        <dbReference type="ARBA" id="ARBA00029570"/>
    </source>
</evidence>
<evidence type="ECO:0000256" key="6">
    <source>
        <dbReference type="ARBA" id="ARBA00005159"/>
    </source>
</evidence>
<evidence type="ECO:0000256" key="8">
    <source>
        <dbReference type="ARBA" id="ARBA00012016"/>
    </source>
</evidence>
<comment type="catalytic activity">
    <reaction evidence="2">
        <text>adenosylcob(III)inamide phosphate + GTP + H(+) = adenosylcob(III)inamide-GDP + diphosphate</text>
        <dbReference type="Rhea" id="RHEA:22712"/>
        <dbReference type="ChEBI" id="CHEBI:15378"/>
        <dbReference type="ChEBI" id="CHEBI:33019"/>
        <dbReference type="ChEBI" id="CHEBI:37565"/>
        <dbReference type="ChEBI" id="CHEBI:58502"/>
        <dbReference type="ChEBI" id="CHEBI:60487"/>
        <dbReference type="EC" id="2.7.7.62"/>
    </reaction>
</comment>
<dbReference type="EC" id="2.7.1.156" evidence="8"/>
<evidence type="ECO:0000256" key="17">
    <source>
        <dbReference type="ARBA" id="ARBA00030571"/>
    </source>
</evidence>
<comment type="similarity">
    <text evidence="7">Belongs to the CobU/CobP family.</text>
</comment>
<evidence type="ECO:0000256" key="10">
    <source>
        <dbReference type="ARBA" id="ARBA00022573"/>
    </source>
</evidence>
<dbReference type="PANTHER" id="PTHR34848">
    <property type="match status" value="1"/>
</dbReference>
<dbReference type="GO" id="GO:0005525">
    <property type="term" value="F:GTP binding"/>
    <property type="evidence" value="ECO:0007669"/>
    <property type="project" value="UniProtKB-KW"/>
</dbReference>
<reference evidence="18" key="1">
    <citation type="submission" date="2019-08" db="EMBL/GenBank/DDBJ databases">
        <authorList>
            <person name="Kucharzyk K."/>
            <person name="Murdoch R.W."/>
            <person name="Higgins S."/>
            <person name="Loffler F."/>
        </authorList>
    </citation>
    <scope>NUCLEOTIDE SEQUENCE</scope>
</reference>
<keyword evidence="10" id="KW-0169">Cobalamin biosynthesis</keyword>
<dbReference type="EMBL" id="VSSQ01000012">
    <property type="protein sequence ID" value="MPL60469.1"/>
    <property type="molecule type" value="Genomic_DNA"/>
</dbReference>
<evidence type="ECO:0000256" key="5">
    <source>
        <dbReference type="ARBA" id="ARBA00004692"/>
    </source>
</evidence>
<dbReference type="InterPro" id="IPR003203">
    <property type="entry name" value="CobU/CobP"/>
</dbReference>
<evidence type="ECO:0000256" key="7">
    <source>
        <dbReference type="ARBA" id="ARBA00007490"/>
    </source>
</evidence>
<dbReference type="GO" id="GO:0005524">
    <property type="term" value="F:ATP binding"/>
    <property type="evidence" value="ECO:0007669"/>
    <property type="project" value="UniProtKB-KW"/>
</dbReference>
<comment type="pathway">
    <text evidence="6">Cofactor biosynthesis; adenosylcobalamin biosynthesis; adenosylcobalamin from cob(II)yrinate a,c-diamide: step 5/7.</text>
</comment>
<comment type="pathway">
    <text evidence="5">Cofactor biosynthesis; adenosylcobalamin biosynthesis; adenosylcobalamin from cob(II)yrinate a,c-diamide: step 6/7.</text>
</comment>
<dbReference type="GO" id="GO:0043752">
    <property type="term" value="F:adenosylcobinamide kinase activity"/>
    <property type="evidence" value="ECO:0007669"/>
    <property type="project" value="UniProtKB-EC"/>
</dbReference>
<gene>
    <name evidence="18" type="primary">cobU_2</name>
    <name evidence="18" type="ORF">SDC9_06030</name>
</gene>
<keyword evidence="15" id="KW-0342">GTP-binding</keyword>
<comment type="catalytic activity">
    <reaction evidence="1">
        <text>adenosylcob(III)inamide + ATP = adenosylcob(III)inamide phosphate + ADP + H(+)</text>
        <dbReference type="Rhea" id="RHEA:15769"/>
        <dbReference type="ChEBI" id="CHEBI:2480"/>
        <dbReference type="ChEBI" id="CHEBI:15378"/>
        <dbReference type="ChEBI" id="CHEBI:30616"/>
        <dbReference type="ChEBI" id="CHEBI:58502"/>
        <dbReference type="ChEBI" id="CHEBI:456216"/>
        <dbReference type="EC" id="2.7.1.156"/>
    </reaction>
</comment>
<proteinExistence type="inferred from homology"/>
<dbReference type="SUPFAM" id="SSF52540">
    <property type="entry name" value="P-loop containing nucleoside triphosphate hydrolases"/>
    <property type="match status" value="1"/>
</dbReference>
<evidence type="ECO:0000256" key="2">
    <source>
        <dbReference type="ARBA" id="ARBA00000711"/>
    </source>
</evidence>
<keyword evidence="14" id="KW-0067">ATP-binding</keyword>
<dbReference type="EC" id="2.7.7.62" evidence="9"/>
<comment type="function">
    <text evidence="4">Catalyzes ATP-dependent phosphorylation of adenosylcobinamide and addition of GMP to adenosylcobinamide phosphate.</text>
</comment>
<evidence type="ECO:0000313" key="18">
    <source>
        <dbReference type="EMBL" id="MPL60469.1"/>
    </source>
</evidence>
<evidence type="ECO:0000256" key="15">
    <source>
        <dbReference type="ARBA" id="ARBA00023134"/>
    </source>
</evidence>
<evidence type="ECO:0000256" key="13">
    <source>
        <dbReference type="ARBA" id="ARBA00022777"/>
    </source>
</evidence>
<evidence type="ECO:0000256" key="11">
    <source>
        <dbReference type="ARBA" id="ARBA00022679"/>
    </source>
</evidence>
<dbReference type="NCBIfam" id="NF004469">
    <property type="entry name" value="PRK05800.1"/>
    <property type="match status" value="1"/>
</dbReference>
<comment type="caution">
    <text evidence="18">The sequence shown here is derived from an EMBL/GenBank/DDBJ whole genome shotgun (WGS) entry which is preliminary data.</text>
</comment>
<organism evidence="18">
    <name type="scientific">bioreactor metagenome</name>
    <dbReference type="NCBI Taxonomy" id="1076179"/>
    <lineage>
        <taxon>unclassified sequences</taxon>
        <taxon>metagenomes</taxon>
        <taxon>ecological metagenomes</taxon>
    </lineage>
</organism>
<evidence type="ECO:0000256" key="12">
    <source>
        <dbReference type="ARBA" id="ARBA00022741"/>
    </source>
</evidence>
<evidence type="ECO:0000256" key="14">
    <source>
        <dbReference type="ARBA" id="ARBA00022840"/>
    </source>
</evidence>
<keyword evidence="12" id="KW-0547">Nucleotide-binding</keyword>
<keyword evidence="13" id="KW-0418">Kinase</keyword>
<protein>
    <recommendedName>
        <fullName evidence="16">Adenosylcobinamide kinase</fullName>
        <ecNumber evidence="8">2.7.1.156</ecNumber>
        <ecNumber evidence="9">2.7.7.62</ecNumber>
    </recommendedName>
    <alternativeName>
        <fullName evidence="17">Adenosylcobinamide-phosphate guanylyltransferase</fullName>
    </alternativeName>
</protein>
<sequence length="191" mass="21246">MSGKMILVTGGARSGKSTFAEQYATAHGKLIAYIATAQIYDDEMQMRVTLHRERRPAEWSTYEAPYADEMTIKQAASHADVVLFDCLTLYTTNLLLAEATPKLRKERQSYILTKIDRLLHAACSSHSTIIFVTNEVGLGIVPDNALAREFRDIAGWVNQKAAALADEVYLVVSGLPIEIKKMAVNLEKEVR</sequence>
<comment type="catalytic activity">
    <reaction evidence="3">
        <text>adenosylcob(III)inamide + GTP = adenosylcob(III)inamide phosphate + GDP + H(+)</text>
        <dbReference type="Rhea" id="RHEA:15765"/>
        <dbReference type="ChEBI" id="CHEBI:2480"/>
        <dbReference type="ChEBI" id="CHEBI:15378"/>
        <dbReference type="ChEBI" id="CHEBI:37565"/>
        <dbReference type="ChEBI" id="CHEBI:58189"/>
        <dbReference type="ChEBI" id="CHEBI:58502"/>
        <dbReference type="EC" id="2.7.1.156"/>
    </reaction>
</comment>
<dbReference type="Gene3D" id="3.40.50.300">
    <property type="entry name" value="P-loop containing nucleotide triphosphate hydrolases"/>
    <property type="match status" value="1"/>
</dbReference>
<dbReference type="Pfam" id="PF02283">
    <property type="entry name" value="CobU"/>
    <property type="match status" value="1"/>
</dbReference>
<keyword evidence="11 18" id="KW-0808">Transferase</keyword>
<evidence type="ECO:0000256" key="3">
    <source>
        <dbReference type="ARBA" id="ARBA00001522"/>
    </source>
</evidence>
<evidence type="ECO:0000256" key="1">
    <source>
        <dbReference type="ARBA" id="ARBA00000312"/>
    </source>
</evidence>
<evidence type="ECO:0000256" key="9">
    <source>
        <dbReference type="ARBA" id="ARBA00012523"/>
    </source>
</evidence>
<dbReference type="GO" id="GO:0009236">
    <property type="term" value="P:cobalamin biosynthetic process"/>
    <property type="evidence" value="ECO:0007669"/>
    <property type="project" value="UniProtKB-KW"/>
</dbReference>
<name>A0A644T107_9ZZZZ</name>
<accession>A0A644T107</accession>
<dbReference type="AlphaFoldDB" id="A0A644T107"/>
<dbReference type="CDD" id="cd00544">
    <property type="entry name" value="CobU"/>
    <property type="match status" value="1"/>
</dbReference>
<dbReference type="PANTHER" id="PTHR34848:SF1">
    <property type="entry name" value="BIFUNCTIONAL ADENOSYLCOBALAMIN BIOSYNTHESIS PROTEIN COBU"/>
    <property type="match status" value="1"/>
</dbReference>